<dbReference type="GO" id="GO:0016740">
    <property type="term" value="F:transferase activity"/>
    <property type="evidence" value="ECO:0007669"/>
    <property type="project" value="UniProtKB-KW"/>
</dbReference>
<feature type="binding site" evidence="2">
    <location>
        <position position="142"/>
    </location>
    <ligand>
        <name>ATP</name>
        <dbReference type="ChEBI" id="CHEBI:30616"/>
    </ligand>
</feature>
<evidence type="ECO:0000313" key="5">
    <source>
        <dbReference type="Proteomes" id="UP000245577"/>
    </source>
</evidence>
<dbReference type="EMBL" id="MZGU01000004">
    <property type="protein sequence ID" value="PWB85803.1"/>
    <property type="molecule type" value="Genomic_DNA"/>
</dbReference>
<dbReference type="NCBIfam" id="TIGR00269">
    <property type="entry name" value="TIGR00269 family protein"/>
    <property type="match status" value="1"/>
</dbReference>
<dbReference type="Gene3D" id="3.40.50.620">
    <property type="entry name" value="HUPs"/>
    <property type="match status" value="1"/>
</dbReference>
<keyword evidence="5" id="KW-1185">Reference proteome</keyword>
<gene>
    <name evidence="4" type="primary">ttcA_1</name>
    <name evidence="4" type="ORF">MBBWO_06490</name>
</gene>
<sequence length="283" mass="31812">MSDLDLSEFNENLFLRINNLIKEYNLICEGETVAVALSGGKDSVLTLHALKNYQQFVDFDLIAISVDEGIAGYRQDGVDAASENADNLGIKLIKKSFKKEEGFILDDIYMNFKSACIPCGVFRRNILNKTAYELGASKIATGHNLDDEIQSFLMSFARGDLIKFSKYGPMLDVIHPKLVPRIKPLWNTPEKEVLLWAQKNNVPFHSAPCPYSSLSLRSKIKGFLNDCEKMNPEIKYNVMESFNKILTFESSISPVLNECEICGEPTSSDICKACELKKEINED</sequence>
<dbReference type="CDD" id="cd01713">
    <property type="entry name" value="CTU1-like"/>
    <property type="match status" value="1"/>
</dbReference>
<keyword evidence="2" id="KW-0547">Nucleotide-binding</keyword>
<evidence type="ECO:0000256" key="2">
    <source>
        <dbReference type="PIRSR" id="PIRSR004976-51"/>
    </source>
</evidence>
<feature type="domain" description="tRNA(Ile)-lysidine/2-thiocytidine synthase N-terminal" evidence="3">
    <location>
        <begin position="33"/>
        <end position="206"/>
    </location>
</feature>
<name>A0A2U1S6Q7_9EURY</name>
<dbReference type="GO" id="GO:0005524">
    <property type="term" value="F:ATP binding"/>
    <property type="evidence" value="ECO:0007669"/>
    <property type="project" value="UniProtKB-KW"/>
</dbReference>
<dbReference type="PANTHER" id="PTHR11807">
    <property type="entry name" value="ATPASES OF THE PP SUPERFAMILY-RELATED"/>
    <property type="match status" value="1"/>
</dbReference>
<accession>A0A2U1S6Q7</accession>
<dbReference type="PIRSF" id="PIRSF004976">
    <property type="entry name" value="ATPase_YdaO"/>
    <property type="match status" value="1"/>
</dbReference>
<dbReference type="Pfam" id="PF01171">
    <property type="entry name" value="ATP_bind_3"/>
    <property type="match status" value="1"/>
</dbReference>
<evidence type="ECO:0000313" key="4">
    <source>
        <dbReference type="EMBL" id="PWB85803.1"/>
    </source>
</evidence>
<feature type="binding site" evidence="2">
    <location>
        <position position="42"/>
    </location>
    <ligand>
        <name>ATP</name>
        <dbReference type="ChEBI" id="CHEBI:30616"/>
    </ligand>
</feature>
<dbReference type="GO" id="GO:0000049">
    <property type="term" value="F:tRNA binding"/>
    <property type="evidence" value="ECO:0007669"/>
    <property type="project" value="InterPro"/>
</dbReference>
<dbReference type="InterPro" id="IPR014729">
    <property type="entry name" value="Rossmann-like_a/b/a_fold"/>
</dbReference>
<dbReference type="GO" id="GO:0002144">
    <property type="term" value="C:cytosolic tRNA wobble base thiouridylase complex"/>
    <property type="evidence" value="ECO:0007669"/>
    <property type="project" value="TreeGrafter"/>
</dbReference>
<dbReference type="GO" id="GO:0002143">
    <property type="term" value="P:tRNA wobble position uridine thiolation"/>
    <property type="evidence" value="ECO:0007669"/>
    <property type="project" value="TreeGrafter"/>
</dbReference>
<dbReference type="InterPro" id="IPR035107">
    <property type="entry name" value="tRNA_thiolation_TtcA_Ctu1"/>
</dbReference>
<reference evidence="4 5" key="1">
    <citation type="submission" date="2017-03" db="EMBL/GenBank/DDBJ databases">
        <title>Genome sequence of Methanobrevibacter wosei.</title>
        <authorList>
            <person name="Poehlein A."/>
            <person name="Seedorf H."/>
            <person name="Daniel R."/>
        </authorList>
    </citation>
    <scope>NUCLEOTIDE SEQUENCE [LARGE SCALE GENOMIC DNA]</scope>
    <source>
        <strain evidence="4 5">DSM 11979</strain>
    </source>
</reference>
<keyword evidence="1" id="KW-0808">Transferase</keyword>
<dbReference type="OrthoDB" id="33422at2157"/>
<dbReference type="PANTHER" id="PTHR11807:SF12">
    <property type="entry name" value="CYTOPLASMIC TRNA 2-THIOLATION PROTEIN 1"/>
    <property type="match status" value="1"/>
</dbReference>
<dbReference type="AlphaFoldDB" id="A0A2U1S6Q7"/>
<feature type="binding site" evidence="2">
    <location>
        <begin position="36"/>
        <end position="38"/>
    </location>
    <ligand>
        <name>ATP</name>
        <dbReference type="ChEBI" id="CHEBI:30616"/>
    </ligand>
</feature>
<keyword evidence="2" id="KW-0067">ATP-binding</keyword>
<comment type="caution">
    <text evidence="4">The sequence shown here is derived from an EMBL/GenBank/DDBJ whole genome shotgun (WGS) entry which is preliminary data.</text>
</comment>
<organism evidence="4 5">
    <name type="scientific">Methanobrevibacter woesei</name>
    <dbReference type="NCBI Taxonomy" id="190976"/>
    <lineage>
        <taxon>Archaea</taxon>
        <taxon>Methanobacteriati</taxon>
        <taxon>Methanobacteriota</taxon>
        <taxon>Methanomada group</taxon>
        <taxon>Methanobacteria</taxon>
        <taxon>Methanobacteriales</taxon>
        <taxon>Methanobacteriaceae</taxon>
        <taxon>Methanobrevibacter</taxon>
    </lineage>
</organism>
<proteinExistence type="predicted"/>
<dbReference type="InterPro" id="IPR000541">
    <property type="entry name" value="Ncs6/Tuc1/Ctu1"/>
</dbReference>
<evidence type="ECO:0000259" key="3">
    <source>
        <dbReference type="Pfam" id="PF01171"/>
    </source>
</evidence>
<feature type="binding site" evidence="2">
    <location>
        <position position="147"/>
    </location>
    <ligand>
        <name>ATP</name>
        <dbReference type="ChEBI" id="CHEBI:30616"/>
    </ligand>
</feature>
<dbReference type="SUPFAM" id="SSF52402">
    <property type="entry name" value="Adenine nucleotide alpha hydrolases-like"/>
    <property type="match status" value="1"/>
</dbReference>
<dbReference type="InterPro" id="IPR056369">
    <property type="entry name" value="CTU1-like_ATP-bd"/>
</dbReference>
<evidence type="ECO:0000256" key="1">
    <source>
        <dbReference type="ARBA" id="ARBA00022679"/>
    </source>
</evidence>
<feature type="binding site" evidence="2">
    <location>
        <position position="66"/>
    </location>
    <ligand>
        <name>ATP</name>
        <dbReference type="ChEBI" id="CHEBI:30616"/>
    </ligand>
</feature>
<protein>
    <submittedName>
        <fullName evidence="4">tRNA 2-thiocytidine biosynthesis protein TtcA</fullName>
    </submittedName>
</protein>
<dbReference type="RefSeq" id="WP_116669453.1">
    <property type="nucleotide sequence ID" value="NZ_CASEFK010000019.1"/>
</dbReference>
<dbReference type="Proteomes" id="UP000245577">
    <property type="component" value="Unassembled WGS sequence"/>
</dbReference>
<dbReference type="InterPro" id="IPR011063">
    <property type="entry name" value="TilS/TtcA_N"/>
</dbReference>